<feature type="domain" description="Telomere resolvase ResT/TelK catalytic" evidence="1">
    <location>
        <begin position="123"/>
        <end position="319"/>
    </location>
</feature>
<dbReference type="Gene3D" id="1.10.443.30">
    <property type="entry name" value="Telomere resolvase"/>
    <property type="match status" value="1"/>
</dbReference>
<dbReference type="KEGG" id="cyj:Cyan7822_6208"/>
<dbReference type="OrthoDB" id="581365at2"/>
<name>E0UP10_GLOV7</name>
<sequence>MALARIDEFIARLQPLTRQDDIKALCYLELDYLRRELEIKPIIGESGYPVSCTGDARRLKTQVSQYRKAIESLELTPKNSITEIKLGQKIQYHKALKYFNLADYEKVDVNQRDRNRVTKDKSNRPSFNAVEVIKKALELLDSGSYISKVAGLYLLTGRRHEEILVTGKIDKTGLTCDLTKSNSLDQWLQDGIFFGLFSGQVKTKKNEAIPYKIPLLAPIETIKNAIEWLRVNKPQDPNKRPSGSKELGLKVRKEYSDILPIPSGKELYLSPHNLRSAYCAICWQLYRCEGVNCTEDLFVKAIMGHTEDSLESAQSYLDYELKQDDQIALLDYWESLQMRD</sequence>
<gene>
    <name evidence="2" type="ordered locus">Cyan7822_6208</name>
</gene>
<organism evidence="2 3">
    <name type="scientific">Gloeothece verrucosa (strain PCC 7822)</name>
    <name type="common">Cyanothece sp. (strain PCC 7822)</name>
    <dbReference type="NCBI Taxonomy" id="497965"/>
    <lineage>
        <taxon>Bacteria</taxon>
        <taxon>Bacillati</taxon>
        <taxon>Cyanobacteriota</taxon>
        <taxon>Cyanophyceae</taxon>
        <taxon>Oscillatoriophycideae</taxon>
        <taxon>Chroococcales</taxon>
        <taxon>Aphanothecaceae</taxon>
        <taxon>Gloeothece</taxon>
        <taxon>Gloeothece verrucosa</taxon>
    </lineage>
</organism>
<evidence type="ECO:0000313" key="3">
    <source>
        <dbReference type="Proteomes" id="UP000008206"/>
    </source>
</evidence>
<dbReference type="InterPro" id="IPR038280">
    <property type="entry name" value="ResT/TelK_cat_sf"/>
</dbReference>
<accession>E0UP10</accession>
<reference evidence="3" key="1">
    <citation type="journal article" date="2011" name="MBio">
        <title>Novel metabolic attributes of the genus Cyanothece, comprising a group of unicellular nitrogen-fixing Cyanobacteria.</title>
        <authorList>
            <person name="Bandyopadhyay A."/>
            <person name="Elvitigala T."/>
            <person name="Welsh E."/>
            <person name="Stockel J."/>
            <person name="Liberton M."/>
            <person name="Min H."/>
            <person name="Sherman L.A."/>
            <person name="Pakrasi H.B."/>
        </authorList>
    </citation>
    <scope>NUCLEOTIDE SEQUENCE [LARGE SCALE GENOMIC DNA]</scope>
    <source>
        <strain evidence="3">PCC 7822</strain>
        <plasmid evidence="3">Cy782206</plasmid>
    </source>
</reference>
<evidence type="ECO:0000259" key="1">
    <source>
        <dbReference type="Pfam" id="PF16684"/>
    </source>
</evidence>
<dbReference type="HOGENOM" id="CLU_815638_0_0_3"/>
<geneLocation type="plasmid" evidence="2 3">
    <name>Cy782206</name>
</geneLocation>
<dbReference type="EMBL" id="CP002204">
    <property type="protein sequence ID" value="ADN18690.1"/>
    <property type="molecule type" value="Genomic_DNA"/>
</dbReference>
<dbReference type="InterPro" id="IPR032047">
    <property type="entry name" value="ResT/TelK_cat"/>
</dbReference>
<protein>
    <recommendedName>
        <fullName evidence="1">Telomere resolvase ResT/TelK catalytic domain-containing protein</fullName>
    </recommendedName>
</protein>
<keyword evidence="2" id="KW-0614">Plasmid</keyword>
<dbReference type="AlphaFoldDB" id="E0UP10"/>
<dbReference type="RefSeq" id="WP_013335134.1">
    <property type="nucleotide sequence ID" value="NC_014535.1"/>
</dbReference>
<proteinExistence type="predicted"/>
<keyword evidence="3" id="KW-1185">Reference proteome</keyword>
<dbReference type="Proteomes" id="UP000008206">
    <property type="component" value="Plasmid Cy782206"/>
</dbReference>
<dbReference type="Pfam" id="PF16684">
    <property type="entry name" value="ResT-TelK_cat"/>
    <property type="match status" value="1"/>
</dbReference>
<evidence type="ECO:0000313" key="2">
    <source>
        <dbReference type="EMBL" id="ADN18690.1"/>
    </source>
</evidence>